<feature type="domain" description="Cytochrome oxidase subunit I profile" evidence="22">
    <location>
        <begin position="15"/>
        <end position="457"/>
    </location>
</feature>
<feature type="transmembrane region" description="Helical" evidence="21">
    <location>
        <begin position="12"/>
        <end position="40"/>
    </location>
</feature>
<keyword evidence="17 21" id="KW-0472">Membrane</keyword>
<evidence type="ECO:0000256" key="2">
    <source>
        <dbReference type="ARBA" id="ARBA00004651"/>
    </source>
</evidence>
<dbReference type="PROSITE" id="PS00077">
    <property type="entry name" value="COX1_CUB"/>
    <property type="match status" value="1"/>
</dbReference>
<dbReference type="InterPro" id="IPR036927">
    <property type="entry name" value="Cyt_c_oxase-like_su1_sf"/>
</dbReference>
<evidence type="ECO:0000256" key="16">
    <source>
        <dbReference type="ARBA" id="ARBA00023008"/>
    </source>
</evidence>
<evidence type="ECO:0000256" key="8">
    <source>
        <dbReference type="ARBA" id="ARBA00022617"/>
    </source>
</evidence>
<keyword evidence="11 19" id="KW-0479">Metal-binding</keyword>
<comment type="catalytic activity">
    <reaction evidence="18">
        <text>4 Fe(II)-[cytochrome c] + O2 + 8 H(+)(in) = 4 Fe(III)-[cytochrome c] + 2 H2O + 4 H(+)(out)</text>
        <dbReference type="Rhea" id="RHEA:11436"/>
        <dbReference type="Rhea" id="RHEA-COMP:10350"/>
        <dbReference type="Rhea" id="RHEA-COMP:14399"/>
        <dbReference type="ChEBI" id="CHEBI:15377"/>
        <dbReference type="ChEBI" id="CHEBI:15378"/>
        <dbReference type="ChEBI" id="CHEBI:15379"/>
        <dbReference type="ChEBI" id="CHEBI:29033"/>
        <dbReference type="ChEBI" id="CHEBI:29034"/>
        <dbReference type="EC" id="7.1.1.9"/>
    </reaction>
</comment>
<keyword evidence="8 19" id="KW-0349">Heme</keyword>
<evidence type="ECO:0000313" key="24">
    <source>
        <dbReference type="Proteomes" id="UP000242886"/>
    </source>
</evidence>
<dbReference type="UniPathway" id="UPA00705"/>
<keyword evidence="12" id="KW-1278">Translocase</keyword>
<dbReference type="GO" id="GO:0005886">
    <property type="term" value="C:plasma membrane"/>
    <property type="evidence" value="ECO:0007669"/>
    <property type="project" value="UniProtKB-SubCell"/>
</dbReference>
<dbReference type="InterPro" id="IPR004677">
    <property type="entry name" value="Cyt_c_oxidase_cbb3_su1"/>
</dbReference>
<dbReference type="PANTHER" id="PTHR10422:SF29">
    <property type="entry name" value="CYTOCHROME C OXIDASE SUBUNIT 1 HOMOLOG, BACTEROID"/>
    <property type="match status" value="1"/>
</dbReference>
<comment type="cofactor">
    <cofactor evidence="1">
        <name>heme b</name>
        <dbReference type="ChEBI" id="CHEBI:60344"/>
    </cofactor>
</comment>
<keyword evidence="23" id="KW-0560">Oxidoreductase</keyword>
<protein>
    <recommendedName>
        <fullName evidence="5">cytochrome-c oxidase</fullName>
        <ecNumber evidence="5">7.1.1.9</ecNumber>
    </recommendedName>
</protein>
<dbReference type="GO" id="GO:0016491">
    <property type="term" value="F:oxidoreductase activity"/>
    <property type="evidence" value="ECO:0007669"/>
    <property type="project" value="UniProtKB-KW"/>
</dbReference>
<feature type="binding site" description="axial binding residue" evidence="19">
    <location>
        <position position="346"/>
    </location>
    <ligand>
        <name>heme b</name>
        <dbReference type="ChEBI" id="CHEBI:60344"/>
        <label>1; low-spin</label>
    </ligand>
    <ligandPart>
        <name>Fe</name>
        <dbReference type="ChEBI" id="CHEBI:18248"/>
    </ligandPart>
</feature>
<evidence type="ECO:0000256" key="11">
    <source>
        <dbReference type="ARBA" id="ARBA00022723"/>
    </source>
</evidence>
<evidence type="ECO:0000256" key="20">
    <source>
        <dbReference type="RuleBase" id="RU000370"/>
    </source>
</evidence>
<dbReference type="PANTHER" id="PTHR10422">
    <property type="entry name" value="CYTOCHROME C OXIDASE SUBUNIT 1"/>
    <property type="match status" value="1"/>
</dbReference>
<dbReference type="Gene3D" id="1.20.210.10">
    <property type="entry name" value="Cytochrome c oxidase-like, subunit I domain"/>
    <property type="match status" value="1"/>
</dbReference>
<keyword evidence="13 20" id="KW-0249">Electron transport</keyword>
<evidence type="ECO:0000256" key="14">
    <source>
        <dbReference type="ARBA" id="ARBA00022989"/>
    </source>
</evidence>
<comment type="similarity">
    <text evidence="4 20">Belongs to the heme-copper respiratory oxidase family.</text>
</comment>
<evidence type="ECO:0000256" key="1">
    <source>
        <dbReference type="ARBA" id="ARBA00001970"/>
    </source>
</evidence>
<reference evidence="23" key="1">
    <citation type="submission" date="2017-03" db="EMBL/GenBank/DDBJ databases">
        <authorList>
            <consortium name="AG Boll"/>
        </authorList>
    </citation>
    <scope>NUCLEOTIDE SEQUENCE [LARGE SCALE GENOMIC DNA]</scope>
    <source>
        <strain evidence="23">Chol</strain>
    </source>
</reference>
<dbReference type="PROSITE" id="PS50855">
    <property type="entry name" value="COX1"/>
    <property type="match status" value="1"/>
</dbReference>
<dbReference type="EMBL" id="LT837803">
    <property type="protein sequence ID" value="SMB22203.1"/>
    <property type="molecule type" value="Genomic_DNA"/>
</dbReference>
<dbReference type="Proteomes" id="UP000242886">
    <property type="component" value="Chromosome SDENCHOL"/>
</dbReference>
<keyword evidence="15 19" id="KW-0408">Iron</keyword>
<name>A0A7Z7HP86_9PROT</name>
<dbReference type="GO" id="GO:0015990">
    <property type="term" value="P:electron transport coupled proton transport"/>
    <property type="evidence" value="ECO:0007669"/>
    <property type="project" value="TreeGrafter"/>
</dbReference>
<feature type="transmembrane region" description="Helical" evidence="21">
    <location>
        <begin position="203"/>
        <end position="224"/>
    </location>
</feature>
<keyword evidence="24" id="KW-1185">Reference proteome</keyword>
<comment type="cofactor">
    <cofactor evidence="19">
        <name>heme</name>
        <dbReference type="ChEBI" id="CHEBI:30413"/>
    </cofactor>
    <text evidence="19">Binds 2 heme groups per subunit, denoted as high- and low-spin.</text>
</comment>
<dbReference type="InterPro" id="IPR023615">
    <property type="entry name" value="Cyt_c_Oxase_su1_BS"/>
</dbReference>
<dbReference type="FunFam" id="1.20.210.10:FF:000005">
    <property type="entry name" value="Cytochrome c oxidase, cbb3-type, subunit I"/>
    <property type="match status" value="1"/>
</dbReference>
<dbReference type="GO" id="GO:0022904">
    <property type="term" value="P:respiratory electron transport chain"/>
    <property type="evidence" value="ECO:0007669"/>
    <property type="project" value="TreeGrafter"/>
</dbReference>
<evidence type="ECO:0000256" key="10">
    <source>
        <dbReference type="ARBA" id="ARBA00022692"/>
    </source>
</evidence>
<evidence type="ECO:0000256" key="21">
    <source>
        <dbReference type="SAM" id="Phobius"/>
    </source>
</evidence>
<feature type="transmembrane region" description="Helical" evidence="21">
    <location>
        <begin position="341"/>
        <end position="363"/>
    </location>
</feature>
<dbReference type="Pfam" id="PF00115">
    <property type="entry name" value="COX1"/>
    <property type="match status" value="1"/>
</dbReference>
<keyword evidence="14 21" id="KW-1133">Transmembrane helix</keyword>
<dbReference type="GO" id="GO:0046872">
    <property type="term" value="F:metal ion binding"/>
    <property type="evidence" value="ECO:0007669"/>
    <property type="project" value="UniProtKB-KW"/>
</dbReference>
<keyword evidence="10 20" id="KW-0812">Transmembrane</keyword>
<dbReference type="EC" id="7.1.1.9" evidence="5"/>
<evidence type="ECO:0000313" key="23">
    <source>
        <dbReference type="EMBL" id="SMB22203.1"/>
    </source>
</evidence>
<feature type="transmembrane region" description="Helical" evidence="21">
    <location>
        <begin position="92"/>
        <end position="115"/>
    </location>
</feature>
<keyword evidence="9 20" id="KW-0679">Respiratory chain</keyword>
<feature type="binding site" evidence="19">
    <location>
        <position position="256"/>
    </location>
    <ligand>
        <name>Cu cation</name>
        <dbReference type="ChEBI" id="CHEBI:23378"/>
        <label>B</label>
    </ligand>
</feature>
<keyword evidence="7" id="KW-1003">Cell membrane</keyword>
<feature type="binding site" evidence="19">
    <location>
        <position position="206"/>
    </location>
    <ligand>
        <name>Cu cation</name>
        <dbReference type="ChEBI" id="CHEBI:23378"/>
        <label>B</label>
    </ligand>
</feature>
<organism evidence="23 24">
    <name type="scientific">Sterolibacterium denitrificans</name>
    <dbReference type="NCBI Taxonomy" id="157592"/>
    <lineage>
        <taxon>Bacteria</taxon>
        <taxon>Pseudomonadati</taxon>
        <taxon>Pseudomonadota</taxon>
        <taxon>Betaproteobacteria</taxon>
        <taxon>Nitrosomonadales</taxon>
        <taxon>Sterolibacteriaceae</taxon>
        <taxon>Sterolibacterium</taxon>
    </lineage>
</organism>
<evidence type="ECO:0000256" key="18">
    <source>
        <dbReference type="ARBA" id="ARBA00047816"/>
    </source>
</evidence>
<keyword evidence="16" id="KW-0186">Copper</keyword>
<keyword evidence="6 20" id="KW-0813">Transport</keyword>
<evidence type="ECO:0000256" key="4">
    <source>
        <dbReference type="ARBA" id="ARBA00009578"/>
    </source>
</evidence>
<evidence type="ECO:0000256" key="9">
    <source>
        <dbReference type="ARBA" id="ARBA00022660"/>
    </source>
</evidence>
<feature type="transmembrane region" description="Helical" evidence="21">
    <location>
        <begin position="127"/>
        <end position="149"/>
    </location>
</feature>
<evidence type="ECO:0000256" key="5">
    <source>
        <dbReference type="ARBA" id="ARBA00012949"/>
    </source>
</evidence>
<feature type="transmembrane region" description="Helical" evidence="21">
    <location>
        <begin position="384"/>
        <end position="409"/>
    </location>
</feature>
<evidence type="ECO:0000256" key="15">
    <source>
        <dbReference type="ARBA" id="ARBA00023004"/>
    </source>
</evidence>
<feature type="transmembrane region" description="Helical" evidence="21">
    <location>
        <begin position="236"/>
        <end position="253"/>
    </location>
</feature>
<feature type="binding site" description="axial binding residue" evidence="19">
    <location>
        <position position="344"/>
    </location>
    <ligand>
        <name>heme b</name>
        <dbReference type="ChEBI" id="CHEBI:60344"/>
        <label>2; high-spin</label>
    </ligand>
    <ligandPart>
        <name>Fe</name>
        <dbReference type="ChEBI" id="CHEBI:18248"/>
    </ligandPart>
</feature>
<evidence type="ECO:0000256" key="6">
    <source>
        <dbReference type="ARBA" id="ARBA00022448"/>
    </source>
</evidence>
<feature type="transmembrane region" description="Helical" evidence="21">
    <location>
        <begin position="305"/>
        <end position="321"/>
    </location>
</feature>
<feature type="transmembrane region" description="Helical" evidence="21">
    <location>
        <begin position="60"/>
        <end position="80"/>
    </location>
</feature>
<proteinExistence type="inferred from homology"/>
<dbReference type="GO" id="GO:0006119">
    <property type="term" value="P:oxidative phosphorylation"/>
    <property type="evidence" value="ECO:0007669"/>
    <property type="project" value="UniProtKB-UniPathway"/>
</dbReference>
<comment type="subcellular location">
    <subcellularLocation>
        <location evidence="2">Cell membrane</location>
        <topology evidence="2">Multi-pass membrane protein</topology>
    </subcellularLocation>
</comment>
<comment type="pathway">
    <text evidence="3">Energy metabolism; oxidative phosphorylation.</text>
</comment>
<feature type="binding site" evidence="19">
    <location>
        <position position="257"/>
    </location>
    <ligand>
        <name>Cu cation</name>
        <dbReference type="ChEBI" id="CHEBI:23378"/>
        <label>B</label>
    </ligand>
</feature>
<dbReference type="InterPro" id="IPR000883">
    <property type="entry name" value="Cyt_C_Oxase_1"/>
</dbReference>
<comment type="cofactor">
    <cofactor evidence="19">
        <name>Cu(2+)</name>
        <dbReference type="ChEBI" id="CHEBI:29036"/>
    </cofactor>
    <text evidence="19">Binds 1 copper ion per subunit, denoted as copper B.</text>
</comment>
<dbReference type="InterPro" id="IPR023616">
    <property type="entry name" value="Cyt_c_oxase-like_su1_dom"/>
</dbReference>
<feature type="transmembrane region" description="Helical" evidence="21">
    <location>
        <begin position="434"/>
        <end position="455"/>
    </location>
</feature>
<dbReference type="GO" id="GO:0020037">
    <property type="term" value="F:heme binding"/>
    <property type="evidence" value="ECO:0007669"/>
    <property type="project" value="InterPro"/>
</dbReference>
<dbReference type="GO" id="GO:0004129">
    <property type="term" value="F:cytochrome-c oxidase activity"/>
    <property type="evidence" value="ECO:0007669"/>
    <property type="project" value="UniProtKB-EC"/>
</dbReference>
<evidence type="ECO:0000256" key="19">
    <source>
        <dbReference type="PIRSR" id="PIRSR604677-50"/>
    </source>
</evidence>
<feature type="binding site" description="axial binding residue" evidence="19">
    <location>
        <position position="59"/>
    </location>
    <ligand>
        <name>heme b</name>
        <dbReference type="ChEBI" id="CHEBI:60344"/>
        <label>1; low-spin</label>
    </ligand>
    <ligandPart>
        <name>Fe</name>
        <dbReference type="ChEBI" id="CHEBI:18248"/>
    </ligandPart>
</feature>
<evidence type="ECO:0000256" key="17">
    <source>
        <dbReference type="ARBA" id="ARBA00023136"/>
    </source>
</evidence>
<evidence type="ECO:0000256" key="3">
    <source>
        <dbReference type="ARBA" id="ARBA00004673"/>
    </source>
</evidence>
<evidence type="ECO:0000259" key="22">
    <source>
        <dbReference type="PROSITE" id="PS50855"/>
    </source>
</evidence>
<dbReference type="SUPFAM" id="SSF81442">
    <property type="entry name" value="Cytochrome c oxidase subunit I-like"/>
    <property type="match status" value="1"/>
</dbReference>
<dbReference type="NCBIfam" id="TIGR00780">
    <property type="entry name" value="ccoN"/>
    <property type="match status" value="1"/>
</dbReference>
<evidence type="ECO:0000256" key="13">
    <source>
        <dbReference type="ARBA" id="ARBA00022982"/>
    </source>
</evidence>
<evidence type="ECO:0000256" key="12">
    <source>
        <dbReference type="ARBA" id="ARBA00022967"/>
    </source>
</evidence>
<dbReference type="AlphaFoldDB" id="A0A7Z7HP86"/>
<evidence type="ECO:0000256" key="7">
    <source>
        <dbReference type="ARBA" id="ARBA00022475"/>
    </source>
</evidence>
<feature type="transmembrane region" description="Helical" evidence="21">
    <location>
        <begin position="161"/>
        <end position="183"/>
    </location>
</feature>
<feature type="transmembrane region" description="Helical" evidence="21">
    <location>
        <begin position="273"/>
        <end position="293"/>
    </location>
</feature>
<sequence length="492" mass="54879">MMTSVEYYNDRVVRLFLLAAAVWGIVGMLVGMYAAAELAWPALNFEIPWLTFSRLRPDHTFGVIFAFGGSALIGTCYYIVQRTGHCRLAWDGVAEFTFWGWQAVCVLAMLTMPLGMTQGKEYAEPEWFVDILLTIVWVAFGAVFFATLARRRIAHIYVANWYYGAFIIAVGLLHVVNNLALPVSWSKSYPIYAGVADAMVQWWYGHNAVAFFLTAGFLGMMYYFVPRQARQPLWSYRFSIVNFWALISIYMWAGSHHLMYTALPDWVQSVGMAFSLVLLMPSWGSAANGLLTFNGSWHRLKTDPIAKFMVLSLIFYAASTFEGTSLAVKTLNSFSHYTDWTVAHVHSGSLGWVAMITIGSLYAMAPRVLGRSAMHSHAAMELHFWLHTVGVLLYVIAMWSSGVTAGLMWRATEADGSLTYAFIDSLLAIKPYYVVRWFGGVLIWLGMWVMAWNLWHTAAAARRGDIQPNAVPLEGHGAAAASMSLATATAVA</sequence>
<accession>A0A7Z7HP86</accession>
<gene>
    <name evidence="23" type="primary">ctaD</name>
    <name evidence="23" type="ORF">SDENCHOL_10513</name>
</gene>